<comment type="caution">
    <text evidence="2">The sequence shown here is derived from an EMBL/GenBank/DDBJ whole genome shotgun (WGS) entry which is preliminary data.</text>
</comment>
<proteinExistence type="predicted"/>
<keyword evidence="3" id="KW-1185">Reference proteome</keyword>
<feature type="signal peptide" evidence="1">
    <location>
        <begin position="1"/>
        <end position="21"/>
    </location>
</feature>
<protein>
    <submittedName>
        <fullName evidence="2">Uncharacterized protein</fullName>
    </submittedName>
</protein>
<dbReference type="AlphaFoldDB" id="A0A9W9ZJQ2"/>
<name>A0A9W9ZJQ2_9CNID</name>
<evidence type="ECO:0000313" key="2">
    <source>
        <dbReference type="EMBL" id="KAJ7382189.1"/>
    </source>
</evidence>
<dbReference type="Proteomes" id="UP001163046">
    <property type="component" value="Unassembled WGS sequence"/>
</dbReference>
<organism evidence="2 3">
    <name type="scientific">Desmophyllum pertusum</name>
    <dbReference type="NCBI Taxonomy" id="174260"/>
    <lineage>
        <taxon>Eukaryota</taxon>
        <taxon>Metazoa</taxon>
        <taxon>Cnidaria</taxon>
        <taxon>Anthozoa</taxon>
        <taxon>Hexacorallia</taxon>
        <taxon>Scleractinia</taxon>
        <taxon>Caryophylliina</taxon>
        <taxon>Caryophylliidae</taxon>
        <taxon>Desmophyllum</taxon>
    </lineage>
</organism>
<sequence>MNIAWLTTFLLVMILVSGMNAVDETDDLQGQIDNLKAQLAAAGYDRYSAYDLVWQSLHMAAAAACRGSTPTGGRGYWPNAVLTRDVKAKLNCAQLCSKTKYANCDAEVSIYGMNGKATENGQQVGSFYNYTCAGSLNGGSEVSSADEAIMGTTSSHYFSFCCCRK</sequence>
<dbReference type="OrthoDB" id="5988720at2759"/>
<dbReference type="EMBL" id="MU825935">
    <property type="protein sequence ID" value="KAJ7382189.1"/>
    <property type="molecule type" value="Genomic_DNA"/>
</dbReference>
<feature type="chain" id="PRO_5040745408" evidence="1">
    <location>
        <begin position="22"/>
        <end position="165"/>
    </location>
</feature>
<evidence type="ECO:0000256" key="1">
    <source>
        <dbReference type="SAM" id="SignalP"/>
    </source>
</evidence>
<accession>A0A9W9ZJQ2</accession>
<reference evidence="2" key="1">
    <citation type="submission" date="2023-01" db="EMBL/GenBank/DDBJ databases">
        <title>Genome assembly of the deep-sea coral Lophelia pertusa.</title>
        <authorList>
            <person name="Herrera S."/>
            <person name="Cordes E."/>
        </authorList>
    </citation>
    <scope>NUCLEOTIDE SEQUENCE</scope>
    <source>
        <strain evidence="2">USNM1676648</strain>
        <tissue evidence="2">Polyp</tissue>
    </source>
</reference>
<gene>
    <name evidence="2" type="ORF">OS493_036622</name>
</gene>
<keyword evidence="1" id="KW-0732">Signal</keyword>
<evidence type="ECO:0000313" key="3">
    <source>
        <dbReference type="Proteomes" id="UP001163046"/>
    </source>
</evidence>